<feature type="domain" description="DUF5655" evidence="1">
    <location>
        <begin position="188"/>
        <end position="298"/>
    </location>
</feature>
<dbReference type="Pfam" id="PF18899">
    <property type="entry name" value="DUF5655"/>
    <property type="match status" value="1"/>
</dbReference>
<keyword evidence="3" id="KW-1185">Reference proteome</keyword>
<evidence type="ECO:0000259" key="1">
    <source>
        <dbReference type="Pfam" id="PF18899"/>
    </source>
</evidence>
<proteinExistence type="predicted"/>
<organism evidence="2 3">
    <name type="scientific">Clostridium acidisoli DSM 12555</name>
    <dbReference type="NCBI Taxonomy" id="1121291"/>
    <lineage>
        <taxon>Bacteria</taxon>
        <taxon>Bacillati</taxon>
        <taxon>Bacillota</taxon>
        <taxon>Clostridia</taxon>
        <taxon>Eubacteriales</taxon>
        <taxon>Clostridiaceae</taxon>
        <taxon>Clostridium</taxon>
    </lineage>
</organism>
<dbReference type="RefSeq" id="WP_084113804.1">
    <property type="nucleotide sequence ID" value="NZ_FWXH01000002.1"/>
</dbReference>
<protein>
    <submittedName>
        <fullName evidence="2">Predicted transport protein</fullName>
    </submittedName>
</protein>
<dbReference type="OrthoDB" id="9798761at2"/>
<dbReference type="Gene3D" id="3.40.1350.10">
    <property type="match status" value="1"/>
</dbReference>
<evidence type="ECO:0000313" key="2">
    <source>
        <dbReference type="EMBL" id="SMC18639.1"/>
    </source>
</evidence>
<dbReference type="InterPro" id="IPR011856">
    <property type="entry name" value="tRNA_endonuc-like_dom_sf"/>
</dbReference>
<dbReference type="InterPro" id="IPR043714">
    <property type="entry name" value="DUF5655"/>
</dbReference>
<dbReference type="AlphaFoldDB" id="A0A1W1X3V3"/>
<dbReference type="EMBL" id="FWXH01000002">
    <property type="protein sequence ID" value="SMC18639.1"/>
    <property type="molecule type" value="Genomic_DNA"/>
</dbReference>
<sequence length="299" mass="34465">MSDIKLFKINGKVEELPAKWATLERALQTLIEKNMSVFFGVKFLKSEYTTSNGGRMDSLGIDENNCPVIFEYKRASNENVINQGLFYLDWLLDHKADFELLVMKTLGKECSDKLDWTMPRLICIAGDFTKYDEYAVKQINRNIDLIRYKKFGDDLLMFDLINSNVATRLKDIDGDKGAKPQSNDKNFDDQLEATSEKIRGVYYSIRDYILALGDDVTENKLKLYSVFKKIKNIICVEVKMKSIVLYLRLDPKDIAIEDGFTRDVTKIGHWGTGDLEITIKDVSGFEKAKKYIDRAYEMN</sequence>
<gene>
    <name evidence="2" type="ORF">SAMN02745134_00621</name>
</gene>
<accession>A0A1W1X3V3</accession>
<dbReference type="Proteomes" id="UP000192468">
    <property type="component" value="Unassembled WGS sequence"/>
</dbReference>
<name>A0A1W1X3V3_9CLOT</name>
<reference evidence="2 3" key="1">
    <citation type="submission" date="2017-04" db="EMBL/GenBank/DDBJ databases">
        <authorList>
            <person name="Afonso C.L."/>
            <person name="Miller P.J."/>
            <person name="Scott M.A."/>
            <person name="Spackman E."/>
            <person name="Goraichik I."/>
            <person name="Dimitrov K.M."/>
            <person name="Suarez D.L."/>
            <person name="Swayne D.E."/>
        </authorList>
    </citation>
    <scope>NUCLEOTIDE SEQUENCE [LARGE SCALE GENOMIC DNA]</scope>
    <source>
        <strain evidence="2 3">DSM 12555</strain>
    </source>
</reference>
<evidence type="ECO:0000313" key="3">
    <source>
        <dbReference type="Proteomes" id="UP000192468"/>
    </source>
</evidence>
<dbReference type="GO" id="GO:0003676">
    <property type="term" value="F:nucleic acid binding"/>
    <property type="evidence" value="ECO:0007669"/>
    <property type="project" value="InterPro"/>
</dbReference>